<feature type="domain" description="C3H1-type" evidence="6">
    <location>
        <begin position="109"/>
        <end position="137"/>
    </location>
</feature>
<dbReference type="SUPFAM" id="SSF90229">
    <property type="entry name" value="CCCH zinc finger"/>
    <property type="match status" value="1"/>
</dbReference>
<dbReference type="EMBL" id="JABAHT010000242">
    <property type="protein sequence ID" value="KAF4660130.1"/>
    <property type="molecule type" value="Genomic_DNA"/>
</dbReference>
<reference evidence="7 8" key="1">
    <citation type="submission" date="2020-04" db="EMBL/GenBank/DDBJ databases">
        <title>Perkinsus olseni comparative genomics.</title>
        <authorList>
            <person name="Bogema D.R."/>
        </authorList>
    </citation>
    <scope>NUCLEOTIDE SEQUENCE [LARGE SCALE GENOMIC DNA]</scope>
    <source>
        <strain evidence="7">ATCC PRA-179</strain>
    </source>
</reference>
<dbReference type="InterPro" id="IPR000571">
    <property type="entry name" value="Znf_CCCH"/>
</dbReference>
<evidence type="ECO:0000256" key="4">
    <source>
        <dbReference type="PROSITE-ProRule" id="PRU00723"/>
    </source>
</evidence>
<dbReference type="OrthoDB" id="437971at2759"/>
<sequence length="286" mass="31317">MVFLGVPVEYSSWGVAHGRIIALCYNSRNCFQSEISHGVKSVKLVNDCGLIVCCHARTCFGMSDPEDNASAYSEPRRGRHPSRTRSRSGGQSEARLLPNPQASAGVGPPGRDNTCHLWRDTGKCRYGDMCKFEHVGDNRGTIRSRIDPSEIPTPKHPLIQIMERCNLPPSDEMPLETISSVHTSKPGVVVTPEPTTSTPPLVQDVLDVYPAKLKFGEKSRVVRLEGHTTVGEILVKYGSKSNLNVCKDKDGVELDHDLTLIQVRTLAGCKDAADVVGLDLAAEEEW</sequence>
<proteinExistence type="predicted"/>
<gene>
    <name evidence="7" type="ORF">FOZ61_004228</name>
</gene>
<protein>
    <recommendedName>
        <fullName evidence="6">C3H1-type domain-containing protein</fullName>
    </recommendedName>
</protein>
<name>A0A7J6LM72_PEROL</name>
<evidence type="ECO:0000256" key="2">
    <source>
        <dbReference type="ARBA" id="ARBA00022771"/>
    </source>
</evidence>
<dbReference type="GO" id="GO:0008270">
    <property type="term" value="F:zinc ion binding"/>
    <property type="evidence" value="ECO:0007669"/>
    <property type="project" value="UniProtKB-KW"/>
</dbReference>
<evidence type="ECO:0000256" key="5">
    <source>
        <dbReference type="SAM" id="MobiDB-lite"/>
    </source>
</evidence>
<dbReference type="Proteomes" id="UP000570595">
    <property type="component" value="Unassembled WGS sequence"/>
</dbReference>
<dbReference type="InterPro" id="IPR036855">
    <property type="entry name" value="Znf_CCCH_sf"/>
</dbReference>
<accession>A0A7J6LM72</accession>
<dbReference type="PROSITE" id="PS50103">
    <property type="entry name" value="ZF_C3H1"/>
    <property type="match status" value="1"/>
</dbReference>
<keyword evidence="2 4" id="KW-0863">Zinc-finger</keyword>
<evidence type="ECO:0000256" key="1">
    <source>
        <dbReference type="ARBA" id="ARBA00022723"/>
    </source>
</evidence>
<keyword evidence="1 4" id="KW-0479">Metal-binding</keyword>
<evidence type="ECO:0000259" key="6">
    <source>
        <dbReference type="PROSITE" id="PS50103"/>
    </source>
</evidence>
<feature type="zinc finger region" description="C3H1-type" evidence="4">
    <location>
        <begin position="109"/>
        <end position="137"/>
    </location>
</feature>
<dbReference type="AlphaFoldDB" id="A0A7J6LM72"/>
<feature type="compositionally biased region" description="Basic residues" evidence="5">
    <location>
        <begin position="77"/>
        <end position="86"/>
    </location>
</feature>
<evidence type="ECO:0000256" key="3">
    <source>
        <dbReference type="ARBA" id="ARBA00022833"/>
    </source>
</evidence>
<evidence type="ECO:0000313" key="8">
    <source>
        <dbReference type="Proteomes" id="UP000570595"/>
    </source>
</evidence>
<comment type="caution">
    <text evidence="7">The sequence shown here is derived from an EMBL/GenBank/DDBJ whole genome shotgun (WGS) entry which is preliminary data.</text>
</comment>
<feature type="region of interest" description="Disordered" evidence="5">
    <location>
        <begin position="67"/>
        <end position="112"/>
    </location>
</feature>
<keyword evidence="3 4" id="KW-0862">Zinc</keyword>
<organism evidence="7 8">
    <name type="scientific">Perkinsus olseni</name>
    <name type="common">Perkinsus atlanticus</name>
    <dbReference type="NCBI Taxonomy" id="32597"/>
    <lineage>
        <taxon>Eukaryota</taxon>
        <taxon>Sar</taxon>
        <taxon>Alveolata</taxon>
        <taxon>Perkinsozoa</taxon>
        <taxon>Perkinsea</taxon>
        <taxon>Perkinsida</taxon>
        <taxon>Perkinsidae</taxon>
        <taxon>Perkinsus</taxon>
    </lineage>
</organism>
<evidence type="ECO:0000313" key="7">
    <source>
        <dbReference type="EMBL" id="KAF4660130.1"/>
    </source>
</evidence>